<name>A0A9C6X2U3_FRAOC</name>
<dbReference type="Proteomes" id="UP000504606">
    <property type="component" value="Unplaced"/>
</dbReference>
<dbReference type="AlphaFoldDB" id="A0A9C6X2U3"/>
<evidence type="ECO:0000256" key="1">
    <source>
        <dbReference type="SAM" id="MobiDB-lite"/>
    </source>
</evidence>
<reference evidence="3" key="1">
    <citation type="submission" date="2025-08" db="UniProtKB">
        <authorList>
            <consortium name="RefSeq"/>
        </authorList>
    </citation>
    <scope>IDENTIFICATION</scope>
    <source>
        <tissue evidence="3">Whole organism</tissue>
    </source>
</reference>
<dbReference type="KEGG" id="foc:127750414"/>
<dbReference type="RefSeq" id="XP_052128062.1">
    <property type="nucleotide sequence ID" value="XM_052272102.1"/>
</dbReference>
<organism evidence="2 3">
    <name type="scientific">Frankliniella occidentalis</name>
    <name type="common">Western flower thrips</name>
    <name type="synonym">Euthrips occidentalis</name>
    <dbReference type="NCBI Taxonomy" id="133901"/>
    <lineage>
        <taxon>Eukaryota</taxon>
        <taxon>Metazoa</taxon>
        <taxon>Ecdysozoa</taxon>
        <taxon>Arthropoda</taxon>
        <taxon>Hexapoda</taxon>
        <taxon>Insecta</taxon>
        <taxon>Pterygota</taxon>
        <taxon>Neoptera</taxon>
        <taxon>Paraneoptera</taxon>
        <taxon>Thysanoptera</taxon>
        <taxon>Terebrantia</taxon>
        <taxon>Thripoidea</taxon>
        <taxon>Thripidae</taxon>
        <taxon>Frankliniella</taxon>
    </lineage>
</organism>
<dbReference type="GeneID" id="127750414"/>
<protein>
    <submittedName>
        <fullName evidence="3">Uncharacterized protein LOC127750414</fullName>
    </submittedName>
</protein>
<feature type="region of interest" description="Disordered" evidence="1">
    <location>
        <begin position="149"/>
        <end position="185"/>
    </location>
</feature>
<proteinExistence type="predicted"/>
<accession>A0A9C6X2U3</accession>
<gene>
    <name evidence="3" type="primary">LOC127750414</name>
</gene>
<sequence>MIPVQYNTARITQPVCTRRCTYPRCAWRGPALWSHWSLAHGGALIGGRHTLDVPVRSPTKGLARGVAITRLLRTRGRLFALHLRRRPGEASLLGCVQLLGARPSARSFLYRLEVLDGEDRATTSVMSEVTVSDETPIVNALQALCEVASKEQSAQSNSQPPTAPNSLRVKVNLRESPFARRRSKS</sequence>
<evidence type="ECO:0000313" key="3">
    <source>
        <dbReference type="RefSeq" id="XP_052128062.1"/>
    </source>
</evidence>
<keyword evidence="2" id="KW-1185">Reference proteome</keyword>
<evidence type="ECO:0000313" key="2">
    <source>
        <dbReference type="Proteomes" id="UP000504606"/>
    </source>
</evidence>
<feature type="compositionally biased region" description="Polar residues" evidence="1">
    <location>
        <begin position="150"/>
        <end position="160"/>
    </location>
</feature>